<accession>A0A0C1R262</accession>
<dbReference type="STRING" id="1479485.DA73_0224820"/>
<reference evidence="2" key="1">
    <citation type="journal article" date="2015" name="Genome Announc.">
        <title>Draft Genome Sequence of Tolypothrix boutellei Strain VB521301.</title>
        <authorList>
            <person name="Chandrababunaidu M.M."/>
            <person name="Singh D."/>
            <person name="Sen D."/>
            <person name="Bhan S."/>
            <person name="Das S."/>
            <person name="Gupta A."/>
            <person name="Adhikary S.P."/>
            <person name="Tripathy S."/>
        </authorList>
    </citation>
    <scope>NUCLEOTIDE SEQUENCE</scope>
    <source>
        <strain evidence="2">VB521301</strain>
    </source>
</reference>
<organism evidence="2">
    <name type="scientific">Tolypothrix bouteillei VB521301</name>
    <dbReference type="NCBI Taxonomy" id="1479485"/>
    <lineage>
        <taxon>Bacteria</taxon>
        <taxon>Bacillati</taxon>
        <taxon>Cyanobacteriota</taxon>
        <taxon>Cyanophyceae</taxon>
        <taxon>Nostocales</taxon>
        <taxon>Tolypothrichaceae</taxon>
        <taxon>Tolypothrix</taxon>
    </lineage>
</organism>
<proteinExistence type="predicted"/>
<keyword evidence="1" id="KW-1133">Transmembrane helix</keyword>
<dbReference type="OrthoDB" id="501723at2"/>
<keyword evidence="1" id="KW-0812">Transmembrane</keyword>
<dbReference type="EMBL" id="JHEG02000053">
    <property type="protein sequence ID" value="KIE09938.1"/>
    <property type="molecule type" value="Genomic_DNA"/>
</dbReference>
<keyword evidence="1" id="KW-0472">Membrane</keyword>
<name>A0A0C1R262_9CYAN</name>
<dbReference type="AlphaFoldDB" id="A0A0C1R262"/>
<protein>
    <submittedName>
        <fullName evidence="2">Uncharacterized protein</fullName>
    </submittedName>
</protein>
<sequence>MSKGTGAVIELGAISALFVGAVACTLSSLSKQPYDLVEIRFCPPSANGLRSNDQQSLDERYCSVPRFVLKEEWDMRGLFGSRIPEREDVKFKRLLPSDNPYQHIALTGTALCLAGIGAAIATRNNLLQNKYYNWLEELKTAGFTTWTQQKSGRELIAFNQQLNTQLKADVAAALDNQTRVQAGLTNVESLEKQQQKQETLATTQYELMLAELHKKIAEEHLAQAKAKHEQSKLVKGTNTTEKTNPKQEVIERLQNHENGWLYEICTGIKPLYIIGDQGSFKSYSAAAIALVRQYLEGCKLEAIIDPHFHQNKSKSWKTLLNLQPKTYGANQNWYQINQGIQDALSRWDERTLDDKPICSIFDEMTNYSLHEECLELSAELNRRILSDPRKSNEGVIIISHGFTNAATGGTSGFAKTRESGTLQLELRSDNKMRPLFKGTLNGYKDADGNLIKDLPISLPDWFKPETIYNWLWNHKSPPTQSAGPSQEQLATEREDWHEEMEKWVKQQEKPTPIEVKQKWESLTGLTLNDRGLKDLMQYLGL</sequence>
<feature type="transmembrane region" description="Helical" evidence="1">
    <location>
        <begin position="7"/>
        <end position="29"/>
    </location>
</feature>
<gene>
    <name evidence="2" type="ORF">DA73_0224820</name>
</gene>
<dbReference type="PROSITE" id="PS51257">
    <property type="entry name" value="PROKAR_LIPOPROTEIN"/>
    <property type="match status" value="1"/>
</dbReference>
<evidence type="ECO:0000313" key="2">
    <source>
        <dbReference type="EMBL" id="KIE09938.1"/>
    </source>
</evidence>
<comment type="caution">
    <text evidence="2">The sequence shown here is derived from an EMBL/GenBank/DDBJ whole genome shotgun (WGS) entry which is preliminary data.</text>
</comment>
<evidence type="ECO:0000256" key="1">
    <source>
        <dbReference type="SAM" id="Phobius"/>
    </source>
</evidence>